<dbReference type="SUPFAM" id="SSF101936">
    <property type="entry name" value="DNA-binding pseudobarrel domain"/>
    <property type="match status" value="1"/>
</dbReference>
<dbReference type="OrthoDB" id="1285008at2759"/>
<sequence>MEGQSNNVSDSRLMKGVLDEQNSQPTMGNSESSLQQLFHKVLTPSDVGNKTFVIPRRYALKYFSHIQHNEEVDFYDSSTQSWRFKLFYCQSSKKFTFTRGWHKFVQAKNLKAGDTIIFNLCEIKNGTHENSNTFVIDVVKNDEGLSMDLALNHNDVAVDVDAAPNDEGLPMDLALNHNDVAVDVDAAPTPVLLFGKQIGWTKSKRGNEV</sequence>
<dbReference type="GO" id="GO:0003677">
    <property type="term" value="F:DNA binding"/>
    <property type="evidence" value="ECO:0007669"/>
    <property type="project" value="UniProtKB-KW"/>
</dbReference>
<comment type="subcellular location">
    <subcellularLocation>
        <location evidence="1">Nucleus</location>
    </subcellularLocation>
</comment>
<keyword evidence="4" id="KW-0804">Transcription</keyword>
<dbReference type="PaxDb" id="4081-Solyc12g098460.1.1"/>
<name>A0A3Q7JYQ8_SOLLC</name>
<keyword evidence="5" id="KW-0539">Nucleus</keyword>
<protein>
    <recommendedName>
        <fullName evidence="6">TF-B3 domain-containing protein</fullName>
    </recommendedName>
</protein>
<dbReference type="EnsemblPlants" id="Solyc12g098460.2.1">
    <property type="protein sequence ID" value="Solyc12g098460.2.1"/>
    <property type="gene ID" value="Solyc12g098460.2"/>
</dbReference>
<proteinExistence type="predicted"/>
<accession>A0A3Q7JYQ8</accession>
<dbReference type="PROSITE" id="PS50863">
    <property type="entry name" value="B3"/>
    <property type="match status" value="1"/>
</dbReference>
<evidence type="ECO:0000313" key="8">
    <source>
        <dbReference type="Proteomes" id="UP000004994"/>
    </source>
</evidence>
<reference evidence="7" key="2">
    <citation type="submission" date="2019-01" db="UniProtKB">
        <authorList>
            <consortium name="EnsemblPlants"/>
        </authorList>
    </citation>
    <scope>IDENTIFICATION</scope>
    <source>
        <strain evidence="7">cv. Heinz 1706</strain>
    </source>
</reference>
<dbReference type="Gramene" id="Solyc12g098460.2.1">
    <property type="protein sequence ID" value="Solyc12g098460.2.1"/>
    <property type="gene ID" value="Solyc12g098460.2"/>
</dbReference>
<dbReference type="Proteomes" id="UP000004994">
    <property type="component" value="Chromosome 12"/>
</dbReference>
<keyword evidence="3" id="KW-0238">DNA-binding</keyword>
<reference evidence="7" key="1">
    <citation type="journal article" date="2012" name="Nature">
        <title>The tomato genome sequence provides insights into fleshy fruit evolution.</title>
        <authorList>
            <consortium name="Tomato Genome Consortium"/>
        </authorList>
    </citation>
    <scope>NUCLEOTIDE SEQUENCE [LARGE SCALE GENOMIC DNA]</scope>
    <source>
        <strain evidence="7">cv. Heinz 1706</strain>
    </source>
</reference>
<evidence type="ECO:0000256" key="1">
    <source>
        <dbReference type="ARBA" id="ARBA00004123"/>
    </source>
</evidence>
<dbReference type="PANTHER" id="PTHR31140">
    <property type="entry name" value="B3 DOMAIN-CONTAINING TRANSCRIPTION FACTOR ABI3"/>
    <property type="match status" value="1"/>
</dbReference>
<feature type="domain" description="TF-B3" evidence="6">
    <location>
        <begin position="37"/>
        <end position="142"/>
    </location>
</feature>
<dbReference type="SMART" id="SM01019">
    <property type="entry name" value="B3"/>
    <property type="match status" value="1"/>
</dbReference>
<dbReference type="OMA" id="KQIGWTK"/>
<dbReference type="AlphaFoldDB" id="A0A3Q7JYQ8"/>
<dbReference type="InterPro" id="IPR015300">
    <property type="entry name" value="DNA-bd_pseudobarrel_sf"/>
</dbReference>
<keyword evidence="2" id="KW-0805">Transcription regulation</keyword>
<evidence type="ECO:0000256" key="2">
    <source>
        <dbReference type="ARBA" id="ARBA00023015"/>
    </source>
</evidence>
<organism evidence="7">
    <name type="scientific">Solanum lycopersicum</name>
    <name type="common">Tomato</name>
    <name type="synonym">Lycopersicon esculentum</name>
    <dbReference type="NCBI Taxonomy" id="4081"/>
    <lineage>
        <taxon>Eukaryota</taxon>
        <taxon>Viridiplantae</taxon>
        <taxon>Streptophyta</taxon>
        <taxon>Embryophyta</taxon>
        <taxon>Tracheophyta</taxon>
        <taxon>Spermatophyta</taxon>
        <taxon>Magnoliopsida</taxon>
        <taxon>eudicotyledons</taxon>
        <taxon>Gunneridae</taxon>
        <taxon>Pentapetalae</taxon>
        <taxon>asterids</taxon>
        <taxon>lamiids</taxon>
        <taxon>Solanales</taxon>
        <taxon>Solanaceae</taxon>
        <taxon>Solanoideae</taxon>
        <taxon>Solaneae</taxon>
        <taxon>Solanum</taxon>
        <taxon>Solanum subgen. Lycopersicon</taxon>
    </lineage>
</organism>
<dbReference type="GeneID" id="101263298"/>
<dbReference type="InterPro" id="IPR003340">
    <property type="entry name" value="B3_DNA-bd"/>
</dbReference>
<dbReference type="STRING" id="4081.A0A3Q7JYQ8"/>
<dbReference type="Gene3D" id="2.40.330.10">
    <property type="entry name" value="DNA-binding pseudobarrel domain"/>
    <property type="match status" value="1"/>
</dbReference>
<dbReference type="KEGG" id="sly:101263298"/>
<dbReference type="GO" id="GO:0005634">
    <property type="term" value="C:nucleus"/>
    <property type="evidence" value="ECO:0007669"/>
    <property type="project" value="UniProtKB-SubCell"/>
</dbReference>
<evidence type="ECO:0000256" key="4">
    <source>
        <dbReference type="ARBA" id="ARBA00023163"/>
    </source>
</evidence>
<dbReference type="GO" id="GO:0003700">
    <property type="term" value="F:DNA-binding transcription factor activity"/>
    <property type="evidence" value="ECO:0007669"/>
    <property type="project" value="InterPro"/>
</dbReference>
<evidence type="ECO:0000313" key="7">
    <source>
        <dbReference type="EnsemblPlants" id="Solyc12g098460.2.1"/>
    </source>
</evidence>
<dbReference type="Pfam" id="PF02362">
    <property type="entry name" value="B3"/>
    <property type="match status" value="1"/>
</dbReference>
<dbReference type="SMR" id="A0A3Q7JYQ8"/>
<dbReference type="CDD" id="cd10017">
    <property type="entry name" value="B3_DNA"/>
    <property type="match status" value="1"/>
</dbReference>
<keyword evidence="8" id="KW-1185">Reference proteome</keyword>
<dbReference type="RefSeq" id="XP_019067024.2">
    <property type="nucleotide sequence ID" value="XM_019211479.2"/>
</dbReference>
<evidence type="ECO:0000256" key="3">
    <source>
        <dbReference type="ARBA" id="ARBA00023125"/>
    </source>
</evidence>
<dbReference type="InParanoid" id="A0A3Q7JYQ8"/>
<dbReference type="PANTHER" id="PTHR31140:SF110">
    <property type="entry name" value="TF-B3 DOMAIN-CONTAINING PROTEIN"/>
    <property type="match status" value="1"/>
</dbReference>
<evidence type="ECO:0000259" key="6">
    <source>
        <dbReference type="PROSITE" id="PS50863"/>
    </source>
</evidence>
<dbReference type="InterPro" id="IPR044800">
    <property type="entry name" value="LEC2-like"/>
</dbReference>
<gene>
    <name evidence="7" type="primary">LOC101263298</name>
</gene>
<evidence type="ECO:0000256" key="5">
    <source>
        <dbReference type="ARBA" id="ARBA00023242"/>
    </source>
</evidence>